<dbReference type="InterPro" id="IPR011009">
    <property type="entry name" value="Kinase-like_dom_sf"/>
</dbReference>
<comment type="caution">
    <text evidence="1">The sequence shown here is derived from an EMBL/GenBank/DDBJ whole genome shotgun (WGS) entry which is preliminary data.</text>
</comment>
<protein>
    <submittedName>
        <fullName evidence="1">Uncharacterized protein</fullName>
    </submittedName>
</protein>
<name>A0ABC8TYG2_9AQUA</name>
<reference evidence="1 2" key="1">
    <citation type="submission" date="2024-02" db="EMBL/GenBank/DDBJ databases">
        <authorList>
            <person name="Vignale AGUSTIN F."/>
            <person name="Sosa J E."/>
            <person name="Modenutti C."/>
        </authorList>
    </citation>
    <scope>NUCLEOTIDE SEQUENCE [LARGE SCALE GENOMIC DNA]</scope>
</reference>
<accession>A0ABC8TYG2</accession>
<dbReference type="SUPFAM" id="SSF56112">
    <property type="entry name" value="Protein kinase-like (PK-like)"/>
    <property type="match status" value="1"/>
</dbReference>
<keyword evidence="2" id="KW-1185">Reference proteome</keyword>
<dbReference type="Proteomes" id="UP001642360">
    <property type="component" value="Unassembled WGS sequence"/>
</dbReference>
<organism evidence="1 2">
    <name type="scientific">Ilex paraguariensis</name>
    <name type="common">yerba mate</name>
    <dbReference type="NCBI Taxonomy" id="185542"/>
    <lineage>
        <taxon>Eukaryota</taxon>
        <taxon>Viridiplantae</taxon>
        <taxon>Streptophyta</taxon>
        <taxon>Embryophyta</taxon>
        <taxon>Tracheophyta</taxon>
        <taxon>Spermatophyta</taxon>
        <taxon>Magnoliopsida</taxon>
        <taxon>eudicotyledons</taxon>
        <taxon>Gunneridae</taxon>
        <taxon>Pentapetalae</taxon>
        <taxon>asterids</taxon>
        <taxon>campanulids</taxon>
        <taxon>Aquifoliales</taxon>
        <taxon>Aquifoliaceae</taxon>
        <taxon>Ilex</taxon>
    </lineage>
</organism>
<gene>
    <name evidence="1" type="ORF">ILEXP_LOCUS44285</name>
</gene>
<evidence type="ECO:0000313" key="2">
    <source>
        <dbReference type="Proteomes" id="UP001642360"/>
    </source>
</evidence>
<dbReference type="EMBL" id="CAUOFW020006391">
    <property type="protein sequence ID" value="CAK9174534.1"/>
    <property type="molecule type" value="Genomic_DNA"/>
</dbReference>
<dbReference type="PANTHER" id="PTHR45631:SF206">
    <property type="entry name" value="PROTEIN KINASE DOMAIN-CONTAINING PROTEIN"/>
    <property type="match status" value="1"/>
</dbReference>
<proteinExistence type="predicted"/>
<dbReference type="AlphaFoldDB" id="A0ABC8TYG2"/>
<sequence length="136" mass="15164">MKLNEKSDVYSFGIVLLELITGQPAITKETKVIHLVDRVNSMFAKGDIQNIVDPRLQGDFNINSAWKILETAMACVPSTATQRLRMSHVLMELKEGLAMETTQGRSLRMERDDMGAGQSLELSPIDLEISMAPKSR</sequence>
<dbReference type="Gene3D" id="1.10.510.10">
    <property type="entry name" value="Transferase(Phosphotransferase) domain 1"/>
    <property type="match status" value="1"/>
</dbReference>
<dbReference type="PANTHER" id="PTHR45631">
    <property type="entry name" value="OS07G0107800 PROTEIN-RELATED"/>
    <property type="match status" value="1"/>
</dbReference>
<evidence type="ECO:0000313" key="1">
    <source>
        <dbReference type="EMBL" id="CAK9174534.1"/>
    </source>
</evidence>